<keyword evidence="5" id="KW-0489">Methyltransferase</keyword>
<sequence>MSIDSTWLRCPNCFSAVDPVDERVYGCANGHRFDRSKFGYLTLLPPRAPRTIGDDRDMLAARAGLLDRGVFAPISDALISLVADDRTTASSGALRVADLGCGTGYYSARISDSIPSARILLADRSPDAVRMALRAVPRASGVVLDIWRPLPIADATADAILNVFAPRNPAEFRRILRHDGRVIVVVPTAAHLSELRARGALLDIPAEKDSAVAEQLGAAGFSRRGGPRVEYRIEADAELRARLAGMGPSAHHAAALAATDGGELATVTVSVDVLSFEVAESS</sequence>
<reference evidence="5 6" key="1">
    <citation type="submission" date="2019-11" db="EMBL/GenBank/DDBJ databases">
        <title>Agromyces kandeliae sp. nov., isolated from mangrove soil.</title>
        <authorList>
            <person name="Wang R."/>
        </authorList>
    </citation>
    <scope>NUCLEOTIDE SEQUENCE [LARGE SCALE GENOMIC DNA]</scope>
    <source>
        <strain evidence="5 6">JCM 11433</strain>
    </source>
</reference>
<keyword evidence="1" id="KW-0862">Zinc</keyword>
<dbReference type="CDD" id="cd02440">
    <property type="entry name" value="AdoMet_MTases"/>
    <property type="match status" value="1"/>
</dbReference>
<dbReference type="AlphaFoldDB" id="A0A6I3M0H9"/>
<keyword evidence="1" id="KW-0479">Metal-binding</keyword>
<feature type="domain" description="23S rRNA (guanine(745)-N(1))-methyltransferase N-terminal" evidence="4">
    <location>
        <begin position="9"/>
        <end position="45"/>
    </location>
</feature>
<dbReference type="OrthoDB" id="108476at2"/>
<dbReference type="GO" id="GO:0046872">
    <property type="term" value="F:metal ion binding"/>
    <property type="evidence" value="ECO:0007669"/>
    <property type="project" value="UniProtKB-KW"/>
</dbReference>
<feature type="binding site" evidence="2">
    <location>
        <begin position="103"/>
        <end position="104"/>
    </location>
    <ligand>
        <name>S-adenosyl-L-methionine</name>
        <dbReference type="ChEBI" id="CHEBI:59789"/>
    </ligand>
</feature>
<dbReference type="GO" id="GO:0008168">
    <property type="term" value="F:methyltransferase activity"/>
    <property type="evidence" value="ECO:0007669"/>
    <property type="project" value="UniProtKB-KW"/>
</dbReference>
<accession>A0A6I3M0H9</accession>
<feature type="binding site" evidence="2">
    <location>
        <position position="71"/>
    </location>
    <ligand>
        <name>S-adenosyl-L-methionine</name>
        <dbReference type="ChEBI" id="CHEBI:59789"/>
    </ligand>
</feature>
<feature type="binding site" evidence="1">
    <location>
        <position position="27"/>
    </location>
    <ligand>
        <name>Zn(2+)</name>
        <dbReference type="ChEBI" id="CHEBI:29105"/>
    </ligand>
</feature>
<dbReference type="Gene3D" id="3.40.50.150">
    <property type="entry name" value="Vaccinia Virus protein VP39"/>
    <property type="match status" value="1"/>
</dbReference>
<dbReference type="RefSeq" id="WP_155051254.1">
    <property type="nucleotide sequence ID" value="NZ_JBHMAT010000007.1"/>
</dbReference>
<evidence type="ECO:0000259" key="3">
    <source>
        <dbReference type="Pfam" id="PF13649"/>
    </source>
</evidence>
<dbReference type="EMBL" id="WMLB01000019">
    <property type="protein sequence ID" value="MTH68180.1"/>
    <property type="molecule type" value="Genomic_DNA"/>
</dbReference>
<comment type="caution">
    <text evidence="5">The sequence shown here is derived from an EMBL/GenBank/DDBJ whole genome shotgun (WGS) entry which is preliminary data.</text>
</comment>
<dbReference type="InterPro" id="IPR048647">
    <property type="entry name" value="RlmA_N"/>
</dbReference>
<proteinExistence type="predicted"/>
<feature type="binding site" evidence="1">
    <location>
        <position position="31"/>
    </location>
    <ligand>
        <name>Zn(2+)</name>
        <dbReference type="ChEBI" id="CHEBI:29105"/>
    </ligand>
</feature>
<feature type="domain" description="Methyltransferase" evidence="3">
    <location>
        <begin position="96"/>
        <end position="177"/>
    </location>
</feature>
<evidence type="ECO:0000259" key="4">
    <source>
        <dbReference type="Pfam" id="PF21302"/>
    </source>
</evidence>
<name>A0A6I3M0H9_9MICO</name>
<dbReference type="Pfam" id="PF13649">
    <property type="entry name" value="Methyltransf_25"/>
    <property type="match status" value="1"/>
</dbReference>
<dbReference type="InterPro" id="IPR016718">
    <property type="entry name" value="rRNA_m1G-MeTrfase_A_prd"/>
</dbReference>
<organism evidence="5 6">
    <name type="scientific">Agromyces bracchium</name>
    <dbReference type="NCBI Taxonomy" id="88376"/>
    <lineage>
        <taxon>Bacteria</taxon>
        <taxon>Bacillati</taxon>
        <taxon>Actinomycetota</taxon>
        <taxon>Actinomycetes</taxon>
        <taxon>Micrococcales</taxon>
        <taxon>Microbacteriaceae</taxon>
        <taxon>Agromyces</taxon>
    </lineage>
</organism>
<dbReference type="Pfam" id="PF21302">
    <property type="entry name" value="Zn_ribbon_RlmA"/>
    <property type="match status" value="1"/>
</dbReference>
<evidence type="ECO:0000313" key="6">
    <source>
        <dbReference type="Proteomes" id="UP000433071"/>
    </source>
</evidence>
<dbReference type="SUPFAM" id="SSF53335">
    <property type="entry name" value="S-adenosyl-L-methionine-dependent methyltransferases"/>
    <property type="match status" value="1"/>
</dbReference>
<feature type="binding site" evidence="2">
    <location>
        <position position="191"/>
    </location>
    <ligand>
        <name>S-adenosyl-L-methionine</name>
        <dbReference type="ChEBI" id="CHEBI:59789"/>
    </ligand>
</feature>
<keyword evidence="6" id="KW-1185">Reference proteome</keyword>
<dbReference type="Proteomes" id="UP000433071">
    <property type="component" value="Unassembled WGS sequence"/>
</dbReference>
<evidence type="ECO:0000256" key="1">
    <source>
        <dbReference type="PIRSR" id="PIRSR018249-1"/>
    </source>
</evidence>
<keyword evidence="2" id="KW-0949">S-adenosyl-L-methionine</keyword>
<dbReference type="InterPro" id="IPR029063">
    <property type="entry name" value="SAM-dependent_MTases_sf"/>
</dbReference>
<dbReference type="GO" id="GO:0032259">
    <property type="term" value="P:methylation"/>
    <property type="evidence" value="ECO:0007669"/>
    <property type="project" value="UniProtKB-KW"/>
</dbReference>
<dbReference type="PIRSF" id="PIRSF018249">
    <property type="entry name" value="MyrA_prd"/>
    <property type="match status" value="1"/>
</dbReference>
<protein>
    <submittedName>
        <fullName evidence="5">Methyltransferase domain-containing protein</fullName>
    </submittedName>
</protein>
<keyword evidence="5" id="KW-0808">Transferase</keyword>
<dbReference type="InterPro" id="IPR041698">
    <property type="entry name" value="Methyltransf_25"/>
</dbReference>
<gene>
    <name evidence="5" type="ORF">GJ743_07330</name>
</gene>
<evidence type="ECO:0000313" key="5">
    <source>
        <dbReference type="EMBL" id="MTH68180.1"/>
    </source>
</evidence>
<evidence type="ECO:0000256" key="2">
    <source>
        <dbReference type="PIRSR" id="PIRSR018249-2"/>
    </source>
</evidence>